<feature type="transmembrane region" description="Helical" evidence="14">
    <location>
        <begin position="15"/>
        <end position="40"/>
    </location>
</feature>
<dbReference type="GO" id="GO:0070069">
    <property type="term" value="C:cytochrome complex"/>
    <property type="evidence" value="ECO:0007669"/>
    <property type="project" value="InterPro"/>
</dbReference>
<evidence type="ECO:0000256" key="13">
    <source>
        <dbReference type="SAM" id="MobiDB-lite"/>
    </source>
</evidence>
<dbReference type="CDD" id="cd08168">
    <property type="entry name" value="Cytochrom_C3"/>
    <property type="match status" value="1"/>
</dbReference>
<dbReference type="InterPro" id="IPR002585">
    <property type="entry name" value="Cyt-d_ubiquinol_oxidase_su_1"/>
</dbReference>
<keyword evidence="6 14" id="KW-0812">Transmembrane</keyword>
<name>A0A4U8YNH6_9BACT</name>
<evidence type="ECO:0000256" key="1">
    <source>
        <dbReference type="ARBA" id="ARBA00004651"/>
    </source>
</evidence>
<comment type="subcellular location">
    <subcellularLocation>
        <location evidence="1">Cell membrane</location>
        <topology evidence="1">Multi-pass membrane protein</topology>
    </subcellularLocation>
</comment>
<organism evidence="16 17">
    <name type="scientific">Desulfoluna butyratoxydans</name>
    <dbReference type="NCBI Taxonomy" id="231438"/>
    <lineage>
        <taxon>Bacteria</taxon>
        <taxon>Pseudomonadati</taxon>
        <taxon>Thermodesulfobacteriota</taxon>
        <taxon>Desulfobacteria</taxon>
        <taxon>Desulfobacterales</taxon>
        <taxon>Desulfolunaceae</taxon>
        <taxon>Desulfoluna</taxon>
    </lineage>
</organism>
<dbReference type="PROSITE" id="PS51007">
    <property type="entry name" value="CYTC"/>
    <property type="match status" value="1"/>
</dbReference>
<dbReference type="GO" id="GO:0020037">
    <property type="term" value="F:heme binding"/>
    <property type="evidence" value="ECO:0007669"/>
    <property type="project" value="InterPro"/>
</dbReference>
<sequence length="801" mass="86735">MSYPVLDFFAGGGGLLIAVIAVTHVYVAHFAVGGGLFLVLTEARARKRESAPLLAYVKGHTKFFLLLTMVFGGLSGVAIWFTIGILSPDATGKLIEVFLFAWAAEWVFFSVEITALLIYWYRFDSLSPTDHLRVGWIYFGAAWLSLFIINGVISFMLTPGAWAATGRFTDAFFNPSFWPSTLFRTFLAIWAAGLFGFVTAAFSKDEEVREEVLGFYTLWVVGMGLAVLGSGRLYLAWVPEAHLQGRYEFAAAVPGLISGFSGLTLIIMALAACMWLLKHRGLRKPLALGVLALGLLHMGLFEMVREHARKPWIIPGVLYANNLSPQHAGELNQSGLRSRSPWLAGDQLTGRNLFKAQCLSCHSVGGPINDIRPLTERYTPQGLGQALAGQGVLHTYMPPFFGDARERQLLADWLTQGLHGPHTEAATPQGASTVSSPLPEPRTRKEPVLLAWRRTQGNGRLQSPLFVSAKPVPQRIQAAMVMPGDFPEVVLDGAELSVTSGGDAYPMAFDDDLGTWVAEAGQGRFNDSCLVTATADGQELNTVLLPPEPDAPRGCYHCHGGSPDPAGIGEETAAQILAAHDKNSGTSLATRAAKGMSITCRSCHSGNRPSPSAALHGWHNPYMADKGEASCRFCHDSGPEYVPAFFSGRHREPLDCTRCHGTLTVHTARLLKDQRAAEAVPLKAPLQATLETVSPRQAHAQLPDCLSCHQDFEPPSEGATASMTSSPDERFSAMKDEMEALSCAACHSRAHELLPASRKGTNNQAIAYMGEPGVIGRITCTVCHAEEPEDEGHHPGMLKNR</sequence>
<protein>
    <submittedName>
        <fullName evidence="16">Cytochrome ubiquinol oxidase subunit 1</fullName>
    </submittedName>
</protein>
<feature type="transmembrane region" description="Helical" evidence="14">
    <location>
        <begin position="286"/>
        <end position="304"/>
    </location>
</feature>
<evidence type="ECO:0000313" key="17">
    <source>
        <dbReference type="Proteomes" id="UP000507962"/>
    </source>
</evidence>
<evidence type="ECO:0000256" key="8">
    <source>
        <dbReference type="ARBA" id="ARBA00022982"/>
    </source>
</evidence>
<evidence type="ECO:0000259" key="15">
    <source>
        <dbReference type="PROSITE" id="PS51007"/>
    </source>
</evidence>
<keyword evidence="10 12" id="KW-0408">Iron</keyword>
<dbReference type="Proteomes" id="UP000507962">
    <property type="component" value="Unassembled WGS sequence"/>
</dbReference>
<evidence type="ECO:0000256" key="5">
    <source>
        <dbReference type="ARBA" id="ARBA00022617"/>
    </source>
</evidence>
<evidence type="ECO:0000256" key="10">
    <source>
        <dbReference type="ARBA" id="ARBA00023004"/>
    </source>
</evidence>
<dbReference type="InterPro" id="IPR036909">
    <property type="entry name" value="Cyt_c-like_dom_sf"/>
</dbReference>
<keyword evidence="3" id="KW-0813">Transport</keyword>
<evidence type="ECO:0000256" key="14">
    <source>
        <dbReference type="SAM" id="Phobius"/>
    </source>
</evidence>
<feature type="domain" description="Cytochrome c" evidence="15">
    <location>
        <begin position="345"/>
        <end position="497"/>
    </location>
</feature>
<evidence type="ECO:0000256" key="12">
    <source>
        <dbReference type="PROSITE-ProRule" id="PRU00433"/>
    </source>
</evidence>
<feature type="transmembrane region" description="Helical" evidence="14">
    <location>
        <begin position="249"/>
        <end position="277"/>
    </location>
</feature>
<reference evidence="16 17" key="1">
    <citation type="submission" date="2019-03" db="EMBL/GenBank/DDBJ databases">
        <authorList>
            <person name="Nijsse B."/>
        </authorList>
    </citation>
    <scope>NUCLEOTIDE SEQUENCE [LARGE SCALE GENOMIC DNA]</scope>
    <source>
        <strain evidence="16">Desulfoluna butyratoxydans MSL71</strain>
    </source>
</reference>
<evidence type="ECO:0000256" key="2">
    <source>
        <dbReference type="ARBA" id="ARBA00009819"/>
    </source>
</evidence>
<feature type="transmembrane region" description="Helical" evidence="14">
    <location>
        <begin position="135"/>
        <end position="162"/>
    </location>
</feature>
<comment type="similarity">
    <text evidence="2">Belongs to the cytochrome ubiquinol oxidase subunit 1 family.</text>
</comment>
<dbReference type="GO" id="GO:0005886">
    <property type="term" value="C:plasma membrane"/>
    <property type="evidence" value="ECO:0007669"/>
    <property type="project" value="UniProtKB-SubCell"/>
</dbReference>
<dbReference type="GO" id="GO:0046872">
    <property type="term" value="F:metal ion binding"/>
    <property type="evidence" value="ECO:0007669"/>
    <property type="project" value="UniProtKB-KW"/>
</dbReference>
<dbReference type="EMBL" id="CAADHO010000003">
    <property type="protein sequence ID" value="VFQ44769.1"/>
    <property type="molecule type" value="Genomic_DNA"/>
</dbReference>
<dbReference type="InterPro" id="IPR009056">
    <property type="entry name" value="Cyt_c-like_dom"/>
</dbReference>
<keyword evidence="7 12" id="KW-0479">Metal-binding</keyword>
<feature type="transmembrane region" description="Helical" evidence="14">
    <location>
        <begin position="182"/>
        <end position="203"/>
    </location>
</feature>
<evidence type="ECO:0000256" key="3">
    <source>
        <dbReference type="ARBA" id="ARBA00022448"/>
    </source>
</evidence>
<evidence type="ECO:0000256" key="11">
    <source>
        <dbReference type="ARBA" id="ARBA00023136"/>
    </source>
</evidence>
<evidence type="ECO:0000256" key="4">
    <source>
        <dbReference type="ARBA" id="ARBA00022475"/>
    </source>
</evidence>
<keyword evidence="11 14" id="KW-0472">Membrane</keyword>
<evidence type="ECO:0000256" key="7">
    <source>
        <dbReference type="ARBA" id="ARBA00022723"/>
    </source>
</evidence>
<dbReference type="SUPFAM" id="SSF46626">
    <property type="entry name" value="Cytochrome c"/>
    <property type="match status" value="1"/>
</dbReference>
<evidence type="ECO:0000313" key="16">
    <source>
        <dbReference type="EMBL" id="VFQ44769.1"/>
    </source>
</evidence>
<dbReference type="GO" id="GO:0019646">
    <property type="term" value="P:aerobic electron transport chain"/>
    <property type="evidence" value="ECO:0007669"/>
    <property type="project" value="InterPro"/>
</dbReference>
<evidence type="ECO:0000256" key="9">
    <source>
        <dbReference type="ARBA" id="ARBA00022989"/>
    </source>
</evidence>
<evidence type="ECO:0000256" key="6">
    <source>
        <dbReference type="ARBA" id="ARBA00022692"/>
    </source>
</evidence>
<dbReference type="Pfam" id="PF01654">
    <property type="entry name" value="Cyt_bd_oxida_I"/>
    <property type="match status" value="1"/>
</dbReference>
<keyword evidence="5 12" id="KW-0349">Heme</keyword>
<dbReference type="AlphaFoldDB" id="A0A4U8YNH6"/>
<dbReference type="SUPFAM" id="SSF48695">
    <property type="entry name" value="Multiheme cytochromes"/>
    <property type="match status" value="1"/>
</dbReference>
<feature type="region of interest" description="Disordered" evidence="13">
    <location>
        <begin position="420"/>
        <end position="442"/>
    </location>
</feature>
<feature type="transmembrane region" description="Helical" evidence="14">
    <location>
        <begin position="215"/>
        <end position="237"/>
    </location>
</feature>
<feature type="transmembrane region" description="Helical" evidence="14">
    <location>
        <begin position="99"/>
        <end position="123"/>
    </location>
</feature>
<keyword evidence="4" id="KW-1003">Cell membrane</keyword>
<dbReference type="GO" id="GO:0009055">
    <property type="term" value="F:electron transfer activity"/>
    <property type="evidence" value="ECO:0007669"/>
    <property type="project" value="InterPro"/>
</dbReference>
<keyword evidence="17" id="KW-1185">Reference proteome</keyword>
<proteinExistence type="inferred from homology"/>
<dbReference type="RefSeq" id="WP_180140586.1">
    <property type="nucleotide sequence ID" value="NZ_CAADHO010000003.1"/>
</dbReference>
<feature type="transmembrane region" description="Helical" evidence="14">
    <location>
        <begin position="63"/>
        <end position="87"/>
    </location>
</feature>
<keyword evidence="8" id="KW-0249">Electron transport</keyword>
<dbReference type="InterPro" id="IPR036280">
    <property type="entry name" value="Multihaem_cyt_sf"/>
</dbReference>
<accession>A0A4U8YNH6</accession>
<gene>
    <name evidence="16" type="ORF">MSL71_24260</name>
</gene>
<keyword evidence="9 14" id="KW-1133">Transmembrane helix</keyword>